<reference evidence="1 2" key="1">
    <citation type="submission" date="2020-06" db="EMBL/GenBank/DDBJ databases">
        <title>Sulfitobacter algicola sp. nov., isolated from green algae.</title>
        <authorList>
            <person name="Wang C."/>
        </authorList>
    </citation>
    <scope>NUCLEOTIDE SEQUENCE [LARGE SCALE GENOMIC DNA]</scope>
    <source>
        <strain evidence="1 2">1151</strain>
    </source>
</reference>
<organism evidence="1 2">
    <name type="scientific">Parasulfitobacter algicola</name>
    <dbReference type="NCBI Taxonomy" id="2614809"/>
    <lineage>
        <taxon>Bacteria</taxon>
        <taxon>Pseudomonadati</taxon>
        <taxon>Pseudomonadota</taxon>
        <taxon>Alphaproteobacteria</taxon>
        <taxon>Rhodobacterales</taxon>
        <taxon>Roseobacteraceae</taxon>
        <taxon>Parasulfitobacter</taxon>
    </lineage>
</organism>
<evidence type="ECO:0000313" key="2">
    <source>
        <dbReference type="Proteomes" id="UP000777935"/>
    </source>
</evidence>
<sequence>MSALKHTKQTFNIMIVGQSGRLMYEAVLFAASLRQMAPDFAGRLIIAEPQPGKLWNDDPRIKSKDVLQTLNTLGAEIVPFENNHFGQSYPYGNKIEGLKALPKGEPFVFFDTDTLITGDICQVPFDFNKPSASSRVEGTWPKIDLYGPGYAEIWKSLYDKFGLDFEASLNLEHAADYWRRYLYFNAGWFFYRCPHEFGQRFLEYTLSIRDAPPPEVACQSVDPWLDQIALPLVIQSLNGGRDTLPPNLLDGDVSCHYRFFPLLYARESDRTIEVLENVAAPNKIKKVLKGHDPIKRMVFQSRGQKVRALFDQNHLPKREQLIRNKIKREGFWMR</sequence>
<dbReference type="EMBL" id="JABUFE010000009">
    <property type="protein sequence ID" value="NSX55983.1"/>
    <property type="molecule type" value="Genomic_DNA"/>
</dbReference>
<gene>
    <name evidence="1" type="ORF">HRQ87_14360</name>
</gene>
<accession>A0ABX2IST8</accession>
<proteinExistence type="predicted"/>
<name>A0ABX2IST8_9RHOB</name>
<dbReference type="Proteomes" id="UP000777935">
    <property type="component" value="Unassembled WGS sequence"/>
</dbReference>
<comment type="caution">
    <text evidence="1">The sequence shown here is derived from an EMBL/GenBank/DDBJ whole genome shotgun (WGS) entry which is preliminary data.</text>
</comment>
<protein>
    <submittedName>
        <fullName evidence="1">Uncharacterized protein</fullName>
    </submittedName>
</protein>
<dbReference type="RefSeq" id="WP_174139133.1">
    <property type="nucleotide sequence ID" value="NZ_JABUFE010000009.1"/>
</dbReference>
<keyword evidence="2" id="KW-1185">Reference proteome</keyword>
<evidence type="ECO:0000313" key="1">
    <source>
        <dbReference type="EMBL" id="NSX55983.1"/>
    </source>
</evidence>